<dbReference type="InterPro" id="IPR057601">
    <property type="entry name" value="Oar-like_b-barrel"/>
</dbReference>
<dbReference type="InterPro" id="IPR039426">
    <property type="entry name" value="TonB-dep_rcpt-like"/>
</dbReference>
<evidence type="ECO:0000256" key="3">
    <source>
        <dbReference type="ARBA" id="ARBA00022452"/>
    </source>
</evidence>
<dbReference type="Pfam" id="PF13620">
    <property type="entry name" value="CarboxypepD_reg"/>
    <property type="match status" value="1"/>
</dbReference>
<evidence type="ECO:0000256" key="2">
    <source>
        <dbReference type="ARBA" id="ARBA00022448"/>
    </source>
</evidence>
<evidence type="ECO:0000256" key="7">
    <source>
        <dbReference type="SAM" id="SignalP"/>
    </source>
</evidence>
<keyword evidence="7" id="KW-0732">Signal</keyword>
<organism evidence="9 10">
    <name type="scientific">Thermomonas beijingensis</name>
    <dbReference type="NCBI Taxonomy" id="2872701"/>
    <lineage>
        <taxon>Bacteria</taxon>
        <taxon>Pseudomonadati</taxon>
        <taxon>Pseudomonadota</taxon>
        <taxon>Gammaproteobacteria</taxon>
        <taxon>Lysobacterales</taxon>
        <taxon>Lysobacteraceae</taxon>
        <taxon>Thermomonas</taxon>
    </lineage>
</organism>
<dbReference type="Proteomes" id="UP001430290">
    <property type="component" value="Unassembled WGS sequence"/>
</dbReference>
<feature type="domain" description="TonB-dependent transporter Oar-like beta-barrel" evidence="8">
    <location>
        <begin position="249"/>
        <end position="323"/>
    </location>
</feature>
<dbReference type="PANTHER" id="PTHR30069">
    <property type="entry name" value="TONB-DEPENDENT OUTER MEMBRANE RECEPTOR"/>
    <property type="match status" value="1"/>
</dbReference>
<dbReference type="SUPFAM" id="SSF49464">
    <property type="entry name" value="Carboxypeptidase regulatory domain-like"/>
    <property type="match status" value="1"/>
</dbReference>
<dbReference type="EMBL" id="JAIQDJ010000001">
    <property type="protein sequence ID" value="MBZ4185551.1"/>
    <property type="molecule type" value="Genomic_DNA"/>
</dbReference>
<protein>
    <submittedName>
        <fullName evidence="9">Carboxypeptidase regulatory-like domain-containing protein</fullName>
    </submittedName>
</protein>
<dbReference type="Pfam" id="PF25183">
    <property type="entry name" value="OMP_b-brl_4"/>
    <property type="match status" value="2"/>
</dbReference>
<evidence type="ECO:0000256" key="1">
    <source>
        <dbReference type="ARBA" id="ARBA00004571"/>
    </source>
</evidence>
<feature type="domain" description="TonB-dependent transporter Oar-like beta-barrel" evidence="8">
    <location>
        <begin position="355"/>
        <end position="1013"/>
    </location>
</feature>
<evidence type="ECO:0000256" key="4">
    <source>
        <dbReference type="ARBA" id="ARBA00022692"/>
    </source>
</evidence>
<dbReference type="PANTHER" id="PTHR30069:SF46">
    <property type="entry name" value="OAR PROTEIN"/>
    <property type="match status" value="1"/>
</dbReference>
<dbReference type="InterPro" id="IPR036942">
    <property type="entry name" value="Beta-barrel_TonB_sf"/>
</dbReference>
<keyword evidence="3" id="KW-1134">Transmembrane beta strand</keyword>
<dbReference type="RefSeq" id="WP_223627144.1">
    <property type="nucleotide sequence ID" value="NZ_JAIQDJ010000001.1"/>
</dbReference>
<dbReference type="Gene3D" id="2.40.170.20">
    <property type="entry name" value="TonB-dependent receptor, beta-barrel domain"/>
    <property type="match status" value="1"/>
</dbReference>
<keyword evidence="4" id="KW-0812">Transmembrane</keyword>
<proteinExistence type="predicted"/>
<sequence length="1079" mass="117483">MKHPNHARLSKLALGLVVALAAAPVFAQSTSAGVGGQVTGNNGQPVAGAEVTITHVESGTVSRVTTDASGRYNARGLRVGGPYTIVITKSGDGSKTQDNVYLGLNQVNTINAELNTNVTNLDSVQVVGVSGGSEIFSATKMGSGTNIDRTTIEALPSIGGNIQDFMRLDPRVAFVSRAEGTISAGGQNPRYNAISIDGVSASDTFGLEGNNMPTRRQPVSMEAIEAIDIKLSGYDVSSPSASGATVNAVTKSGTNDFHGSLYGTYRDNGWFGKNPLGQKFAGFDSESTYGFTLGGPIVKDKLFFFANYEKFEQKAPGTDLSTTALGKTGHVIQDADIQRAQSIAQGFGINAGGLSSNANTDLEEYALKLDWNINDNHRASLRYSKLEQNKLRVQGMSSSGVSLSSYWYTHQKSVESWVGQVFSDWTENFSTEFKVSYRDYSALRVTDSTAPSIRIYFGGTEANPSGDSIYLGTEANTQGNSLITKTWDYYGSGALTMGDHNLKFGVNYSDNQVYNYFGANSWGTYTFWGLNNFAAGKYSSYNYSAETAPGSIAVNYHSKNLGLFVQDTWYVNSNLTLTFGLRGDKPTATPAPAYNQAASTYFGYDNSKVFGGGFLIQPRFGFNYTFDSDRQMQLRGGVGLFQGDAPQVWIGNSFNTTGFNYTSYNFTSYNALFPFNPDGLHQTVPPGGGSAGAQNVNFVGNDFKLPSIWKANLAFDTETGWMDTVFSAELMVTKVNHGLFYKSLGIGKINTPGEDPAYAYLGPDGRELYWNPTKTGKAWASGDARYGRNTAYNNVFLIDNTDKGGTQQLTVSLSKPWSRNSDWYWNIGYTYTHATEVGPLTSSTASSGWGYQYGFNANEDVATTARYQIKDRFSGSLNWKHKFFGDYETRAGLVYEGRSGRPFSYVYVNDANGDTRTANDLFYVPKGQGDVLFGNLTSAGVFTADAAMETAFFDWLSSNKDLNKIRGSVAGNNAFRAGWVNTFDLRLSQELPGFFKGHKSEVWVDIQNVGNLLNKKWGNIMDYGFFADARVATLQGIYNGKYVYNFRNADTPTVANGDADGFDQGISQWSVQVGFKYKF</sequence>
<evidence type="ECO:0000256" key="6">
    <source>
        <dbReference type="ARBA" id="ARBA00023237"/>
    </source>
</evidence>
<comment type="subcellular location">
    <subcellularLocation>
        <location evidence="1">Cell outer membrane</location>
        <topology evidence="1">Multi-pass membrane protein</topology>
    </subcellularLocation>
</comment>
<accession>A0ABS7TCQ9</accession>
<dbReference type="InterPro" id="IPR008969">
    <property type="entry name" value="CarboxyPept-like_regulatory"/>
</dbReference>
<evidence type="ECO:0000256" key="5">
    <source>
        <dbReference type="ARBA" id="ARBA00023136"/>
    </source>
</evidence>
<keyword evidence="10" id="KW-1185">Reference proteome</keyword>
<dbReference type="Gene3D" id="2.60.40.1120">
    <property type="entry name" value="Carboxypeptidase-like, regulatory domain"/>
    <property type="match status" value="1"/>
</dbReference>
<evidence type="ECO:0000259" key="8">
    <source>
        <dbReference type="Pfam" id="PF25183"/>
    </source>
</evidence>
<comment type="caution">
    <text evidence="9">The sequence shown here is derived from an EMBL/GenBank/DDBJ whole genome shotgun (WGS) entry which is preliminary data.</text>
</comment>
<feature type="chain" id="PRO_5046544956" evidence="7">
    <location>
        <begin position="28"/>
        <end position="1079"/>
    </location>
</feature>
<keyword evidence="5" id="KW-0472">Membrane</keyword>
<keyword evidence="6" id="KW-0998">Cell outer membrane</keyword>
<keyword evidence="2" id="KW-0813">Transport</keyword>
<dbReference type="SUPFAM" id="SSF56935">
    <property type="entry name" value="Porins"/>
    <property type="match status" value="1"/>
</dbReference>
<reference evidence="9" key="1">
    <citation type="submission" date="2021-09" db="EMBL/GenBank/DDBJ databases">
        <authorList>
            <person name="Wu T."/>
            <person name="Guo S.Z."/>
        </authorList>
    </citation>
    <scope>NUCLEOTIDE SEQUENCE</scope>
    <source>
        <strain evidence="9">RSS-23</strain>
    </source>
</reference>
<feature type="signal peptide" evidence="7">
    <location>
        <begin position="1"/>
        <end position="27"/>
    </location>
</feature>
<name>A0ABS7TCQ9_9GAMM</name>
<evidence type="ECO:0000313" key="9">
    <source>
        <dbReference type="EMBL" id="MBZ4185551.1"/>
    </source>
</evidence>
<evidence type="ECO:0000313" key="10">
    <source>
        <dbReference type="Proteomes" id="UP001430290"/>
    </source>
</evidence>
<gene>
    <name evidence="9" type="ORF">K7B09_04330</name>
</gene>